<dbReference type="OrthoDB" id="10332827at2759"/>
<protein>
    <submittedName>
        <fullName evidence="2">Uncharacterized protein</fullName>
    </submittedName>
</protein>
<feature type="transmembrane region" description="Helical" evidence="1">
    <location>
        <begin position="327"/>
        <end position="356"/>
    </location>
</feature>
<keyword evidence="1" id="KW-0812">Transmembrane</keyword>
<dbReference type="EMBL" id="FN392322">
    <property type="protein sequence ID" value="CAY71395.1"/>
    <property type="molecule type" value="Genomic_DNA"/>
</dbReference>
<proteinExistence type="predicted"/>
<dbReference type="Proteomes" id="UP000000314">
    <property type="component" value="Chromosome 4"/>
</dbReference>
<dbReference type="RefSeq" id="XP_002493574.1">
    <property type="nucleotide sequence ID" value="XM_002493529.1"/>
</dbReference>
<sequence length="366" mass="41617">MFGGCSSIPLSDVGIYSRLVNLLVNMVDISLRIPLFLTRTGLYVTLITTSVVLLLLPLSILSYLRFYELLIPIPKQHVPVHLNTNLISSKPDGTFYHNGDFIKFGVLNSAQLIQHLDPEVDYTVTLIIKIVGTSSTSTETSVPDSNVPLRVSILSNHLLNSLKIYDIKGPRNKFWPITDDLLVPSQFDKHSFSSIPETFTFTGKGVYLCTTSVQTIYDYHNENELILWKSFEMKMFIPPLFKSLVPPLIFNYPDRSEDDSKVIKMTVSPQFRLPSSKNHLYQLTQSHLLVELASKFNKNIPLNSDSLVLQLDVNWHGARYYIYHHPLISFFFGVFLFWGFSSMSCVAIGLSLWYFFGKTTSVPTQK</sequence>
<dbReference type="eggNOG" id="ENOG502S0BA">
    <property type="taxonomic scope" value="Eukaryota"/>
</dbReference>
<organism evidence="2 3">
    <name type="scientific">Komagataella phaffii (strain GS115 / ATCC 20864)</name>
    <name type="common">Yeast</name>
    <name type="synonym">Pichia pastoris</name>
    <dbReference type="NCBI Taxonomy" id="644223"/>
    <lineage>
        <taxon>Eukaryota</taxon>
        <taxon>Fungi</taxon>
        <taxon>Dikarya</taxon>
        <taxon>Ascomycota</taxon>
        <taxon>Saccharomycotina</taxon>
        <taxon>Pichiomycetes</taxon>
        <taxon>Pichiales</taxon>
        <taxon>Pichiaceae</taxon>
        <taxon>Komagataella</taxon>
    </lineage>
</organism>
<evidence type="ECO:0000313" key="2">
    <source>
        <dbReference type="EMBL" id="CAY71395.1"/>
    </source>
</evidence>
<gene>
    <name evidence="2" type="ordered locus">PAS_chr4_0170</name>
</gene>
<dbReference type="AlphaFoldDB" id="C4R720"/>
<feature type="transmembrane region" description="Helical" evidence="1">
    <location>
        <begin position="42"/>
        <end position="64"/>
    </location>
</feature>
<accession>C4R720</accession>
<name>C4R720_KOMPG</name>
<dbReference type="KEGG" id="ppa:PAS_chr4_0170"/>
<dbReference type="GeneID" id="8201079"/>
<keyword evidence="3" id="KW-1185">Reference proteome</keyword>
<reference evidence="2 3" key="1">
    <citation type="journal article" date="2009" name="Nat. Biotechnol.">
        <title>Genome sequence of the recombinant protein production host Pichia pastoris.</title>
        <authorList>
            <person name="De Schutter K."/>
            <person name="Lin Y.C."/>
            <person name="Tiels P."/>
            <person name="Van Hecke A."/>
            <person name="Glinka S."/>
            <person name="Weber-Lehmann J."/>
            <person name="Rouze P."/>
            <person name="Van de Peer Y."/>
            <person name="Callewaert N."/>
        </authorList>
    </citation>
    <scope>NUCLEOTIDE SEQUENCE [LARGE SCALE GENOMIC DNA]</scope>
    <source>
        <strain evidence="3">GS115 / ATCC 20864</strain>
    </source>
</reference>
<evidence type="ECO:0000313" key="3">
    <source>
        <dbReference type="Proteomes" id="UP000000314"/>
    </source>
</evidence>
<evidence type="ECO:0000256" key="1">
    <source>
        <dbReference type="SAM" id="Phobius"/>
    </source>
</evidence>
<keyword evidence="1" id="KW-0472">Membrane</keyword>
<keyword evidence="1" id="KW-1133">Transmembrane helix</keyword>
<dbReference type="OMA" id="WPITDNL"/>
<dbReference type="HOGENOM" id="CLU_756731_0_0_1"/>
<dbReference type="SMR" id="C4R720"/>
<dbReference type="InParanoid" id="C4R720"/>